<evidence type="ECO:0000313" key="2">
    <source>
        <dbReference type="Proteomes" id="UP000634043"/>
    </source>
</evidence>
<dbReference type="RefSeq" id="WP_188499956.1">
    <property type="nucleotide sequence ID" value="NZ_BMFP01000001.1"/>
</dbReference>
<reference evidence="2" key="1">
    <citation type="journal article" date="2019" name="Int. J. Syst. Evol. Microbiol.">
        <title>The Global Catalogue of Microorganisms (GCM) 10K type strain sequencing project: providing services to taxonomists for standard genome sequencing and annotation.</title>
        <authorList>
            <consortium name="The Broad Institute Genomics Platform"/>
            <consortium name="The Broad Institute Genome Sequencing Center for Infectious Disease"/>
            <person name="Wu L."/>
            <person name="Ma J."/>
        </authorList>
    </citation>
    <scope>NUCLEOTIDE SEQUENCE [LARGE SCALE GENOMIC DNA]</scope>
    <source>
        <strain evidence="2">CGMCC 1.12749</strain>
    </source>
</reference>
<name>A0ABQ1VX95_9BACT</name>
<sequence>MRSKLLFGFLLTGALFSCSKKSDPVPEIKEPDPVYDFSFRYDPQITAIQNFELIVTQQDGRILLDTLVATNTKHSLQVKTKDTKLDLTTVAVNPANNSHIIRSYLQARPDNWNIVSNLQHPLSTQTASGVIQYTNAPNSRFLFSTLQLGPVFSRRENNALRIEYRRLVPQDMAYFLLKSEGKYIFSQIESAEHQVDFSEAKDASSKTMPVPDGIRNYDSHLYGYPKAGDYSRKFLLHESELAPTTNYEVLYPSTNIEEFELVVGYTDQQGYAHSYSYLGKSIPSEFGFKERSSFEVKSFTVDDLQLAFDSDKPNASVSLWQAKDGAFTATWQVFSPSELTTFKPKAFLEKLNAKLLKEKDFRLLKPFSITSYLVKDATYNSFLDYWANPEAVLNKELKEWQINRYHAK</sequence>
<dbReference type="PROSITE" id="PS51257">
    <property type="entry name" value="PROKAR_LIPOPROTEIN"/>
    <property type="match status" value="1"/>
</dbReference>
<evidence type="ECO:0000313" key="1">
    <source>
        <dbReference type="EMBL" id="GGG03459.1"/>
    </source>
</evidence>
<organism evidence="1 2">
    <name type="scientific">Pontibacter amylolyticus</name>
    <dbReference type="NCBI Taxonomy" id="1424080"/>
    <lineage>
        <taxon>Bacteria</taxon>
        <taxon>Pseudomonadati</taxon>
        <taxon>Bacteroidota</taxon>
        <taxon>Cytophagia</taxon>
        <taxon>Cytophagales</taxon>
        <taxon>Hymenobacteraceae</taxon>
        <taxon>Pontibacter</taxon>
    </lineage>
</organism>
<keyword evidence="2" id="KW-1185">Reference proteome</keyword>
<accession>A0ABQ1VX95</accession>
<protein>
    <submittedName>
        <fullName evidence="1">Uncharacterized protein</fullName>
    </submittedName>
</protein>
<proteinExistence type="predicted"/>
<dbReference type="Proteomes" id="UP000634043">
    <property type="component" value="Unassembled WGS sequence"/>
</dbReference>
<gene>
    <name evidence="1" type="ORF">GCM10011323_05360</name>
</gene>
<dbReference type="EMBL" id="BMFP01000001">
    <property type="protein sequence ID" value="GGG03459.1"/>
    <property type="molecule type" value="Genomic_DNA"/>
</dbReference>
<comment type="caution">
    <text evidence="1">The sequence shown here is derived from an EMBL/GenBank/DDBJ whole genome shotgun (WGS) entry which is preliminary data.</text>
</comment>